<dbReference type="AlphaFoldDB" id="A0A4C1VZK1"/>
<dbReference type="Proteomes" id="UP000299102">
    <property type="component" value="Unassembled WGS sequence"/>
</dbReference>
<accession>A0A4C1VZK1</accession>
<gene>
    <name evidence="1" type="ORF">EVAR_31150_1</name>
</gene>
<organism evidence="1 2">
    <name type="scientific">Eumeta variegata</name>
    <name type="common">Bagworm moth</name>
    <name type="synonym">Eumeta japonica</name>
    <dbReference type="NCBI Taxonomy" id="151549"/>
    <lineage>
        <taxon>Eukaryota</taxon>
        <taxon>Metazoa</taxon>
        <taxon>Ecdysozoa</taxon>
        <taxon>Arthropoda</taxon>
        <taxon>Hexapoda</taxon>
        <taxon>Insecta</taxon>
        <taxon>Pterygota</taxon>
        <taxon>Neoptera</taxon>
        <taxon>Endopterygota</taxon>
        <taxon>Lepidoptera</taxon>
        <taxon>Glossata</taxon>
        <taxon>Ditrysia</taxon>
        <taxon>Tineoidea</taxon>
        <taxon>Psychidae</taxon>
        <taxon>Oiketicinae</taxon>
        <taxon>Eumeta</taxon>
    </lineage>
</organism>
<dbReference type="EMBL" id="BGZK01000433">
    <property type="protein sequence ID" value="GBP43267.1"/>
    <property type="molecule type" value="Genomic_DNA"/>
</dbReference>
<name>A0A4C1VZK1_EUMVA</name>
<evidence type="ECO:0000313" key="2">
    <source>
        <dbReference type="Proteomes" id="UP000299102"/>
    </source>
</evidence>
<comment type="caution">
    <text evidence="1">The sequence shown here is derived from an EMBL/GenBank/DDBJ whole genome shotgun (WGS) entry which is preliminary data.</text>
</comment>
<keyword evidence="2" id="KW-1185">Reference proteome</keyword>
<protein>
    <submittedName>
        <fullName evidence="1">Uncharacterized protein</fullName>
    </submittedName>
</protein>
<proteinExistence type="predicted"/>
<evidence type="ECO:0000313" key="1">
    <source>
        <dbReference type="EMBL" id="GBP43267.1"/>
    </source>
</evidence>
<sequence length="118" mass="12989">MPQKAIGSIELMAFCGTECVVDLTKVKNLVLIFFVARTKSPSLAESRPQMRRHRSNCFEVFGFPEGVSLSDACPALRKGTRAREPGVLELLSVPVTIPSRDDSILLPYSSHPKTSISR</sequence>
<reference evidence="1 2" key="1">
    <citation type="journal article" date="2019" name="Commun. Biol.">
        <title>The bagworm genome reveals a unique fibroin gene that provides high tensile strength.</title>
        <authorList>
            <person name="Kono N."/>
            <person name="Nakamura H."/>
            <person name="Ohtoshi R."/>
            <person name="Tomita M."/>
            <person name="Numata K."/>
            <person name="Arakawa K."/>
        </authorList>
    </citation>
    <scope>NUCLEOTIDE SEQUENCE [LARGE SCALE GENOMIC DNA]</scope>
</reference>